<feature type="transmembrane region" description="Helical" evidence="1">
    <location>
        <begin position="56"/>
        <end position="78"/>
    </location>
</feature>
<proteinExistence type="predicted"/>
<dbReference type="AlphaFoldDB" id="A0A4R6YF20"/>
<organism evidence="2 3">
    <name type="scientific">Aquamicrobium defluvii</name>
    <dbReference type="NCBI Taxonomy" id="69279"/>
    <lineage>
        <taxon>Bacteria</taxon>
        <taxon>Pseudomonadati</taxon>
        <taxon>Pseudomonadota</taxon>
        <taxon>Alphaproteobacteria</taxon>
        <taxon>Hyphomicrobiales</taxon>
        <taxon>Phyllobacteriaceae</taxon>
        <taxon>Aquamicrobium</taxon>
    </lineage>
</organism>
<dbReference type="EMBL" id="SNZF01000012">
    <property type="protein sequence ID" value="TDR34866.1"/>
    <property type="molecule type" value="Genomic_DNA"/>
</dbReference>
<reference evidence="2 3" key="1">
    <citation type="submission" date="2019-03" db="EMBL/GenBank/DDBJ databases">
        <title>Genomic Encyclopedia of Type Strains, Phase IV (KMG-IV): sequencing the most valuable type-strain genomes for metagenomic binning, comparative biology and taxonomic classification.</title>
        <authorList>
            <person name="Goeker M."/>
        </authorList>
    </citation>
    <scope>NUCLEOTIDE SEQUENCE [LARGE SCALE GENOMIC DNA]</scope>
    <source>
        <strain evidence="2 3">DSM 11603</strain>
    </source>
</reference>
<dbReference type="InterPro" id="IPR051533">
    <property type="entry name" value="WaaL-like"/>
</dbReference>
<dbReference type="PANTHER" id="PTHR37422:SF13">
    <property type="entry name" value="LIPOPOLYSACCHARIDE BIOSYNTHESIS PROTEIN PA4999-RELATED"/>
    <property type="match status" value="1"/>
</dbReference>
<feature type="transmembrane region" description="Helical" evidence="1">
    <location>
        <begin position="32"/>
        <end position="49"/>
    </location>
</feature>
<evidence type="ECO:0000313" key="2">
    <source>
        <dbReference type="EMBL" id="TDR34866.1"/>
    </source>
</evidence>
<dbReference type="RefSeq" id="WP_133675214.1">
    <property type="nucleotide sequence ID" value="NZ_SNZF01000012.1"/>
</dbReference>
<dbReference type="Proteomes" id="UP000294958">
    <property type="component" value="Unassembled WGS sequence"/>
</dbReference>
<keyword evidence="1" id="KW-1133">Transmembrane helix</keyword>
<feature type="transmembrane region" description="Helical" evidence="1">
    <location>
        <begin position="181"/>
        <end position="206"/>
    </location>
</feature>
<sequence>MGSSPSWFPGGKLLLLAVALFPFYIFPSGSLQPSHFAFLLLSLVTIGRYGMPRQGWILLLLLFTGYAFLVEMIAGVIADNLRYLIHPAFFLFNFLLIAGVYRVVLQYGIAALRLGILAAALFAVISVYLSGVDLREMGEGGRPTGTFNNPNQLGFFSVCTLSLTYLLYLEKEIRLRTMLSLLATSLFLAIVSLSKAAIIANLAVLAFTLRPRRGGWMIALWIGLTVSGIVGVVYLASTGYFAGFLFYNRIINMGQEHDSSLVERGYLAFLEGNLFEIIFGMGSPEVHRIVGHEVHSTFASVWNTYGVVGFALFLPIFVIWGTLLNRTYGLANTIVLIGPAVLYGITHNGARFSIFWLLLAASMAMAKRKHFSFMTNMPHARPARGRGNLLRSGVRSFGWRD</sequence>
<comment type="caution">
    <text evidence="2">The sequence shown here is derived from an EMBL/GenBank/DDBJ whole genome shotgun (WGS) entry which is preliminary data.</text>
</comment>
<dbReference type="OrthoDB" id="8479716at2"/>
<evidence type="ECO:0000256" key="1">
    <source>
        <dbReference type="SAM" id="Phobius"/>
    </source>
</evidence>
<accession>A0A4R6YF20</accession>
<gene>
    <name evidence="2" type="ORF">DES43_11278</name>
</gene>
<evidence type="ECO:0000313" key="3">
    <source>
        <dbReference type="Proteomes" id="UP000294958"/>
    </source>
</evidence>
<keyword evidence="3" id="KW-1185">Reference proteome</keyword>
<name>A0A4R6YF20_9HYPH</name>
<dbReference type="PANTHER" id="PTHR37422">
    <property type="entry name" value="TEICHURONIC ACID BIOSYNTHESIS PROTEIN TUAE"/>
    <property type="match status" value="1"/>
</dbReference>
<feature type="transmembrane region" description="Helical" evidence="1">
    <location>
        <begin position="84"/>
        <end position="104"/>
    </location>
</feature>
<feature type="transmembrane region" description="Helical" evidence="1">
    <location>
        <begin position="218"/>
        <end position="246"/>
    </location>
</feature>
<feature type="transmembrane region" description="Helical" evidence="1">
    <location>
        <begin position="151"/>
        <end position="169"/>
    </location>
</feature>
<feature type="transmembrane region" description="Helical" evidence="1">
    <location>
        <begin position="302"/>
        <end position="320"/>
    </location>
</feature>
<feature type="transmembrane region" description="Helical" evidence="1">
    <location>
        <begin position="111"/>
        <end position="131"/>
    </location>
</feature>
<evidence type="ECO:0008006" key="4">
    <source>
        <dbReference type="Google" id="ProtNLM"/>
    </source>
</evidence>
<keyword evidence="1" id="KW-0812">Transmembrane</keyword>
<protein>
    <recommendedName>
        <fullName evidence="4">O-antigen ligase-like membrane protein</fullName>
    </recommendedName>
</protein>
<keyword evidence="1" id="KW-0472">Membrane</keyword>